<protein>
    <recommendedName>
        <fullName evidence="6 8">Small ribosomal subunit protein uS8</fullName>
    </recommendedName>
</protein>
<keyword evidence="3 8" id="KW-0694">RNA-binding</keyword>
<dbReference type="GO" id="GO:0003735">
    <property type="term" value="F:structural constituent of ribosome"/>
    <property type="evidence" value="ECO:0007669"/>
    <property type="project" value="InterPro"/>
</dbReference>
<keyword evidence="11" id="KW-1185">Reference proteome</keyword>
<sequence length="147" mass="16157">MMTDPIADMLTRIRNANSIERPAAEMPGTKLKAAIAQVLKHEGFILDYQLGTYVVKDGHKEFTPGATFSDPKVVLRVFLKYGPEGEKVIRHIARSSKPGRRYYKGARSLTRVLDGLGISILSTSKGVLSDRQARAQGVGGEVICNVW</sequence>
<accession>A0A8E6B5F3</accession>
<organism evidence="10 11">
    <name type="scientific">Telmatocola sphagniphila</name>
    <dbReference type="NCBI Taxonomy" id="1123043"/>
    <lineage>
        <taxon>Bacteria</taxon>
        <taxon>Pseudomonadati</taxon>
        <taxon>Planctomycetota</taxon>
        <taxon>Planctomycetia</taxon>
        <taxon>Gemmatales</taxon>
        <taxon>Gemmataceae</taxon>
    </lineage>
</organism>
<dbReference type="GO" id="GO:0019843">
    <property type="term" value="F:rRNA binding"/>
    <property type="evidence" value="ECO:0007669"/>
    <property type="project" value="UniProtKB-UniRule"/>
</dbReference>
<dbReference type="EMBL" id="CP074694">
    <property type="protein sequence ID" value="QVL30843.1"/>
    <property type="molecule type" value="Genomic_DNA"/>
</dbReference>
<gene>
    <name evidence="8 10" type="primary">rpsH</name>
    <name evidence="10" type="ORF">KIH39_18580</name>
</gene>
<dbReference type="KEGG" id="tsph:KIH39_18580"/>
<evidence type="ECO:0000256" key="1">
    <source>
        <dbReference type="ARBA" id="ARBA00006471"/>
    </source>
</evidence>
<evidence type="ECO:0000313" key="10">
    <source>
        <dbReference type="EMBL" id="QVL30843.1"/>
    </source>
</evidence>
<proteinExistence type="inferred from homology"/>
<dbReference type="GO" id="GO:0005840">
    <property type="term" value="C:ribosome"/>
    <property type="evidence" value="ECO:0007669"/>
    <property type="project" value="UniProtKB-KW"/>
</dbReference>
<evidence type="ECO:0000256" key="4">
    <source>
        <dbReference type="ARBA" id="ARBA00022980"/>
    </source>
</evidence>
<keyword evidence="4 8" id="KW-0689">Ribosomal protein</keyword>
<dbReference type="InterPro" id="IPR047863">
    <property type="entry name" value="Ribosomal_uS8_CS"/>
</dbReference>
<dbReference type="Gene3D" id="3.30.1490.10">
    <property type="match status" value="1"/>
</dbReference>
<evidence type="ECO:0000256" key="6">
    <source>
        <dbReference type="ARBA" id="ARBA00035258"/>
    </source>
</evidence>
<evidence type="ECO:0000313" key="11">
    <source>
        <dbReference type="Proteomes" id="UP000676194"/>
    </source>
</evidence>
<evidence type="ECO:0000256" key="7">
    <source>
        <dbReference type="ARBA" id="ARBA00046740"/>
    </source>
</evidence>
<keyword evidence="2 8" id="KW-0699">rRNA-binding</keyword>
<dbReference type="PROSITE" id="PS00053">
    <property type="entry name" value="RIBOSOMAL_S8"/>
    <property type="match status" value="1"/>
</dbReference>
<dbReference type="Gene3D" id="3.30.1370.30">
    <property type="match status" value="1"/>
</dbReference>
<dbReference type="Pfam" id="PF00410">
    <property type="entry name" value="Ribosomal_S8"/>
    <property type="match status" value="1"/>
</dbReference>
<dbReference type="GO" id="GO:1990904">
    <property type="term" value="C:ribonucleoprotein complex"/>
    <property type="evidence" value="ECO:0007669"/>
    <property type="project" value="UniProtKB-KW"/>
</dbReference>
<dbReference type="InterPro" id="IPR035987">
    <property type="entry name" value="Ribosomal_uS8_sf"/>
</dbReference>
<dbReference type="GO" id="GO:0005737">
    <property type="term" value="C:cytoplasm"/>
    <property type="evidence" value="ECO:0007669"/>
    <property type="project" value="UniProtKB-ARBA"/>
</dbReference>
<evidence type="ECO:0000256" key="3">
    <source>
        <dbReference type="ARBA" id="ARBA00022884"/>
    </source>
</evidence>
<dbReference type="PANTHER" id="PTHR11758">
    <property type="entry name" value="40S RIBOSOMAL PROTEIN S15A"/>
    <property type="match status" value="1"/>
</dbReference>
<dbReference type="FunFam" id="3.30.1490.10:FF:000001">
    <property type="entry name" value="30S ribosomal protein S8"/>
    <property type="match status" value="1"/>
</dbReference>
<comment type="subunit">
    <text evidence="7 8">Part of the 30S ribosomal subunit. Contacts proteins S5 and S12.</text>
</comment>
<evidence type="ECO:0000256" key="8">
    <source>
        <dbReference type="HAMAP-Rule" id="MF_01302"/>
    </source>
</evidence>
<dbReference type="FunFam" id="3.30.1370.30:FF:000002">
    <property type="entry name" value="30S ribosomal protein S8"/>
    <property type="match status" value="1"/>
</dbReference>
<dbReference type="HAMAP" id="MF_01302_B">
    <property type="entry name" value="Ribosomal_uS8_B"/>
    <property type="match status" value="1"/>
</dbReference>
<keyword evidence="5 8" id="KW-0687">Ribonucleoprotein</keyword>
<evidence type="ECO:0000256" key="2">
    <source>
        <dbReference type="ARBA" id="ARBA00022730"/>
    </source>
</evidence>
<dbReference type="SUPFAM" id="SSF56047">
    <property type="entry name" value="Ribosomal protein S8"/>
    <property type="match status" value="1"/>
</dbReference>
<dbReference type="GO" id="GO:0006412">
    <property type="term" value="P:translation"/>
    <property type="evidence" value="ECO:0007669"/>
    <property type="project" value="UniProtKB-UniRule"/>
</dbReference>
<dbReference type="RefSeq" id="WP_213494725.1">
    <property type="nucleotide sequence ID" value="NZ_CP074694.1"/>
</dbReference>
<comment type="function">
    <text evidence="8">One of the primary rRNA binding proteins, it binds directly to 16S rRNA central domain where it helps coordinate assembly of the platform of the 30S subunit.</text>
</comment>
<dbReference type="NCBIfam" id="NF001109">
    <property type="entry name" value="PRK00136.1"/>
    <property type="match status" value="1"/>
</dbReference>
<dbReference type="Proteomes" id="UP000676194">
    <property type="component" value="Chromosome"/>
</dbReference>
<dbReference type="InterPro" id="IPR000630">
    <property type="entry name" value="Ribosomal_uS8"/>
</dbReference>
<reference evidence="10" key="1">
    <citation type="submission" date="2021-05" db="EMBL/GenBank/DDBJ databases">
        <title>Complete genome sequence of the cellulolytic planctomycete Telmatocola sphagniphila SP2T and characterization of the first cellulase from planctomycetes.</title>
        <authorList>
            <person name="Rakitin A.L."/>
            <person name="Beletsky A.V."/>
            <person name="Naumoff D.G."/>
            <person name="Kulichevskaya I.S."/>
            <person name="Mardanov A.V."/>
            <person name="Ravin N.V."/>
            <person name="Dedysh S.N."/>
        </authorList>
    </citation>
    <scope>NUCLEOTIDE SEQUENCE</scope>
    <source>
        <strain evidence="10">SP2T</strain>
    </source>
</reference>
<evidence type="ECO:0000256" key="9">
    <source>
        <dbReference type="RuleBase" id="RU003660"/>
    </source>
</evidence>
<evidence type="ECO:0000256" key="5">
    <source>
        <dbReference type="ARBA" id="ARBA00023274"/>
    </source>
</evidence>
<dbReference type="AlphaFoldDB" id="A0A8E6B5F3"/>
<comment type="similarity">
    <text evidence="1 8 9">Belongs to the universal ribosomal protein uS8 family.</text>
</comment>
<name>A0A8E6B5F3_9BACT</name>